<reference evidence="4 5" key="1">
    <citation type="submission" date="2019-07" db="EMBL/GenBank/DDBJ databases">
        <authorList>
            <person name="Duangmal K."/>
            <person name="Teo W.F.A."/>
        </authorList>
    </citation>
    <scope>NUCLEOTIDE SEQUENCE [LARGE SCALE GENOMIC DNA]</scope>
    <source>
        <strain evidence="4 5">TBRC 6029</strain>
    </source>
</reference>
<dbReference type="PANTHER" id="PTHR16305:SF35">
    <property type="entry name" value="TRANSCRIPTIONAL ACTIVATOR DOMAIN"/>
    <property type="match status" value="1"/>
</dbReference>
<dbReference type="GO" id="GO:0006355">
    <property type="term" value="P:regulation of DNA-templated transcription"/>
    <property type="evidence" value="ECO:0007669"/>
    <property type="project" value="InterPro"/>
</dbReference>
<dbReference type="PROSITE" id="PS50043">
    <property type="entry name" value="HTH_LUXR_2"/>
    <property type="match status" value="1"/>
</dbReference>
<dbReference type="EMBL" id="VJWX01000026">
    <property type="protein sequence ID" value="TVT60110.1"/>
    <property type="molecule type" value="Genomic_DNA"/>
</dbReference>
<proteinExistence type="predicted"/>
<dbReference type="SMART" id="SM00421">
    <property type="entry name" value="HTH_LUXR"/>
    <property type="match status" value="1"/>
</dbReference>
<dbReference type="GO" id="GO:0004016">
    <property type="term" value="F:adenylate cyclase activity"/>
    <property type="evidence" value="ECO:0007669"/>
    <property type="project" value="TreeGrafter"/>
</dbReference>
<dbReference type="RefSeq" id="WP_144586051.1">
    <property type="nucleotide sequence ID" value="NZ_VJWX01000026.1"/>
</dbReference>
<dbReference type="GO" id="GO:0005737">
    <property type="term" value="C:cytoplasm"/>
    <property type="evidence" value="ECO:0007669"/>
    <property type="project" value="TreeGrafter"/>
</dbReference>
<keyword evidence="2" id="KW-0067">ATP-binding</keyword>
<evidence type="ECO:0000259" key="3">
    <source>
        <dbReference type="PROSITE" id="PS50043"/>
    </source>
</evidence>
<evidence type="ECO:0000313" key="4">
    <source>
        <dbReference type="EMBL" id="TVT60110.1"/>
    </source>
</evidence>
<dbReference type="Pfam" id="PF13191">
    <property type="entry name" value="AAA_16"/>
    <property type="match status" value="1"/>
</dbReference>
<dbReference type="InterPro" id="IPR041664">
    <property type="entry name" value="AAA_16"/>
</dbReference>
<dbReference type="InterPro" id="IPR016032">
    <property type="entry name" value="Sig_transdc_resp-reg_C-effctor"/>
</dbReference>
<accession>A0A558DGF8</accession>
<dbReference type="SUPFAM" id="SSF46894">
    <property type="entry name" value="C-terminal effector domain of the bipartite response regulators"/>
    <property type="match status" value="1"/>
</dbReference>
<dbReference type="AlphaFoldDB" id="A0A558DGF8"/>
<dbReference type="Proteomes" id="UP000320011">
    <property type="component" value="Unassembled WGS sequence"/>
</dbReference>
<keyword evidence="1" id="KW-0547">Nucleotide-binding</keyword>
<protein>
    <submittedName>
        <fullName evidence="4">AAA family ATPase</fullName>
    </submittedName>
</protein>
<name>A0A558DGF8_9PSEU</name>
<dbReference type="SUPFAM" id="SSF52540">
    <property type="entry name" value="P-loop containing nucleoside triphosphate hydrolases"/>
    <property type="match status" value="1"/>
</dbReference>
<dbReference type="InterPro" id="IPR027417">
    <property type="entry name" value="P-loop_NTPase"/>
</dbReference>
<dbReference type="CDD" id="cd06170">
    <property type="entry name" value="LuxR_C_like"/>
    <property type="match status" value="1"/>
</dbReference>
<dbReference type="Pfam" id="PF00196">
    <property type="entry name" value="GerE"/>
    <property type="match status" value="1"/>
</dbReference>
<dbReference type="InterPro" id="IPR000792">
    <property type="entry name" value="Tscrpt_reg_LuxR_C"/>
</dbReference>
<dbReference type="PANTHER" id="PTHR16305">
    <property type="entry name" value="TESTICULAR SOLUBLE ADENYLYL CYCLASE"/>
    <property type="match status" value="1"/>
</dbReference>
<comment type="caution">
    <text evidence="4">The sequence shown here is derived from an EMBL/GenBank/DDBJ whole genome shotgun (WGS) entry which is preliminary data.</text>
</comment>
<keyword evidence="5" id="KW-1185">Reference proteome</keyword>
<dbReference type="PROSITE" id="PS00622">
    <property type="entry name" value="HTH_LUXR_1"/>
    <property type="match status" value="1"/>
</dbReference>
<sequence length="668" mass="71792">MSQGRDEERNRLRALTTGARQGRSAALVIRAESGAGKSALLEQVAEEAAEVRVLRTRGVEAESDLPFAALHQLLRPLLDGLAGLPRPQEDALRVALGMAAGAAPDRFLVGLATLTLLAEHGPLLCLVDDAHWIDRASLAALVFAARRLDAEGVVLLFATRNADGDEFAAAGIAELSLRSLDDFQHDLVRAAGHQSTTSAMARAAGLTVAATLLADAGRGDEASALINQAARLGGTTPELVALRARIEFEDGAPQAAWRLLFDGGPELLVEAARVAWSTGDVDGLRRVSERLTGSTAELVRGAVDLLCGDPGRGLATIRRHVGDHTRDDTQDNTGALPVNNTSLALMSGDLATAEDSLLMLDATLRSRGSIGWLPGVLTLLAETQALGGRIGECAATATEAVRIAEDTGQRRHAHHARGVLAYHAALRGGDVQEVQEVHDDSDWGRRAQASSHLAHGRFDAALSILDRVTVRPHGLYFLPDQVEAAVRAGQEDRALLGRLGSWARASGQPWVLAAHHRCLALVAGDPEEHFDQAVRCAEVPFQQSRSRLLYGEWLRRARRKTEARRQLRAAFEHFNQAGMRVWAERARAELRAAGESTAPEANDPLAMLTPQELQIVRLASTGATNKEIAAQLFLSPKTVGHHLYRAFPKLGVANRTELANRDLFPHSR</sequence>
<evidence type="ECO:0000256" key="2">
    <source>
        <dbReference type="ARBA" id="ARBA00022840"/>
    </source>
</evidence>
<gene>
    <name evidence="4" type="ORF">FNH05_04850</name>
</gene>
<dbReference type="InterPro" id="IPR036388">
    <property type="entry name" value="WH-like_DNA-bd_sf"/>
</dbReference>
<dbReference type="Gene3D" id="1.10.10.10">
    <property type="entry name" value="Winged helix-like DNA-binding domain superfamily/Winged helix DNA-binding domain"/>
    <property type="match status" value="1"/>
</dbReference>
<dbReference type="PRINTS" id="PR00038">
    <property type="entry name" value="HTHLUXR"/>
</dbReference>
<feature type="domain" description="HTH luxR-type" evidence="3">
    <location>
        <begin position="601"/>
        <end position="663"/>
    </location>
</feature>
<dbReference type="GO" id="GO:0005524">
    <property type="term" value="F:ATP binding"/>
    <property type="evidence" value="ECO:0007669"/>
    <property type="project" value="UniProtKB-KW"/>
</dbReference>
<reference evidence="4 5" key="2">
    <citation type="submission" date="2019-08" db="EMBL/GenBank/DDBJ databases">
        <title>Amycolatopsis acidicola sp. nov., isolated from peat swamp forest soil.</title>
        <authorList>
            <person name="Srisuk N."/>
        </authorList>
    </citation>
    <scope>NUCLEOTIDE SEQUENCE [LARGE SCALE GENOMIC DNA]</scope>
    <source>
        <strain evidence="4 5">TBRC 6029</strain>
    </source>
</reference>
<evidence type="ECO:0000256" key="1">
    <source>
        <dbReference type="ARBA" id="ARBA00022741"/>
    </source>
</evidence>
<dbReference type="GO" id="GO:0003677">
    <property type="term" value="F:DNA binding"/>
    <property type="evidence" value="ECO:0007669"/>
    <property type="project" value="InterPro"/>
</dbReference>
<dbReference type="OrthoDB" id="3656034at2"/>
<organism evidence="4 5">
    <name type="scientific">Amycolatopsis rhizosphaerae</name>
    <dbReference type="NCBI Taxonomy" id="2053003"/>
    <lineage>
        <taxon>Bacteria</taxon>
        <taxon>Bacillati</taxon>
        <taxon>Actinomycetota</taxon>
        <taxon>Actinomycetes</taxon>
        <taxon>Pseudonocardiales</taxon>
        <taxon>Pseudonocardiaceae</taxon>
        <taxon>Amycolatopsis</taxon>
    </lineage>
</organism>
<evidence type="ECO:0000313" key="5">
    <source>
        <dbReference type="Proteomes" id="UP000320011"/>
    </source>
</evidence>